<dbReference type="Proteomes" id="UP001148786">
    <property type="component" value="Unassembled WGS sequence"/>
</dbReference>
<evidence type="ECO:0000313" key="3">
    <source>
        <dbReference type="Proteomes" id="UP001148786"/>
    </source>
</evidence>
<evidence type="ECO:0000313" key="2">
    <source>
        <dbReference type="EMBL" id="KAJ3513736.1"/>
    </source>
</evidence>
<protein>
    <submittedName>
        <fullName evidence="2">Uncharacterized protein</fullName>
    </submittedName>
</protein>
<name>A0A9W8MYK9_9AGAR</name>
<organism evidence="2 3">
    <name type="scientific">Agrocybe chaxingu</name>
    <dbReference type="NCBI Taxonomy" id="84603"/>
    <lineage>
        <taxon>Eukaryota</taxon>
        <taxon>Fungi</taxon>
        <taxon>Dikarya</taxon>
        <taxon>Basidiomycota</taxon>
        <taxon>Agaricomycotina</taxon>
        <taxon>Agaricomycetes</taxon>
        <taxon>Agaricomycetidae</taxon>
        <taxon>Agaricales</taxon>
        <taxon>Agaricineae</taxon>
        <taxon>Strophariaceae</taxon>
        <taxon>Agrocybe</taxon>
    </lineage>
</organism>
<gene>
    <name evidence="2" type="ORF">NLJ89_g2781</name>
</gene>
<dbReference type="EMBL" id="JANKHO010000182">
    <property type="protein sequence ID" value="KAJ3513736.1"/>
    <property type="molecule type" value="Genomic_DNA"/>
</dbReference>
<evidence type="ECO:0000256" key="1">
    <source>
        <dbReference type="SAM" id="MobiDB-lite"/>
    </source>
</evidence>
<accession>A0A9W8MYK9</accession>
<keyword evidence="3" id="KW-1185">Reference proteome</keyword>
<dbReference type="AlphaFoldDB" id="A0A9W8MYK9"/>
<sequence length="146" mass="16505">MNSLVSHYHPHHDSSANMRRAPEDVKRLLSSAFNVLDTLREILSAYRTKGDGDRDMLLAMLNAKTAEDQRLASMASLQRTMLDIYQQSPPSPEPAPYSRPIANGAYSYPTPQFNQSPRLCDQPPSRRVHHRHRAASRSRSPPPVDM</sequence>
<reference evidence="2" key="1">
    <citation type="submission" date="2022-07" db="EMBL/GenBank/DDBJ databases">
        <title>Genome Sequence of Agrocybe chaxingu.</title>
        <authorList>
            <person name="Buettner E."/>
        </authorList>
    </citation>
    <scope>NUCLEOTIDE SEQUENCE</scope>
    <source>
        <strain evidence="2">MP-N11</strain>
    </source>
</reference>
<proteinExistence type="predicted"/>
<dbReference type="OrthoDB" id="2537258at2759"/>
<feature type="region of interest" description="Disordered" evidence="1">
    <location>
        <begin position="85"/>
        <end position="146"/>
    </location>
</feature>
<comment type="caution">
    <text evidence="2">The sequence shown here is derived from an EMBL/GenBank/DDBJ whole genome shotgun (WGS) entry which is preliminary data.</text>
</comment>
<feature type="compositionally biased region" description="Basic residues" evidence="1">
    <location>
        <begin position="126"/>
        <end position="136"/>
    </location>
</feature>